<name>A0A9X0AWB9_9HELO</name>
<proteinExistence type="predicted"/>
<comment type="caution">
    <text evidence="1">The sequence shown here is derived from an EMBL/GenBank/DDBJ whole genome shotgun (WGS) entry which is preliminary data.</text>
</comment>
<sequence length="103" mass="11054">MLFLLGHRPGEGVAKLPNNRSFVESVVIDDIDSVPDLVFALKTGPVVDGDVCAFILVGVSDSGAWISGVGLFVIWPLPVLMDGDCWWTLPSIDASLLVCSYTF</sequence>
<dbReference type="AlphaFoldDB" id="A0A9X0AWB9"/>
<evidence type="ECO:0000313" key="1">
    <source>
        <dbReference type="EMBL" id="KAJ8070085.1"/>
    </source>
</evidence>
<organism evidence="1 2">
    <name type="scientific">Sclerotinia nivalis</name>
    <dbReference type="NCBI Taxonomy" id="352851"/>
    <lineage>
        <taxon>Eukaryota</taxon>
        <taxon>Fungi</taxon>
        <taxon>Dikarya</taxon>
        <taxon>Ascomycota</taxon>
        <taxon>Pezizomycotina</taxon>
        <taxon>Leotiomycetes</taxon>
        <taxon>Helotiales</taxon>
        <taxon>Sclerotiniaceae</taxon>
        <taxon>Sclerotinia</taxon>
    </lineage>
</organism>
<keyword evidence="2" id="KW-1185">Reference proteome</keyword>
<evidence type="ECO:0000313" key="2">
    <source>
        <dbReference type="Proteomes" id="UP001152300"/>
    </source>
</evidence>
<dbReference type="Proteomes" id="UP001152300">
    <property type="component" value="Unassembled WGS sequence"/>
</dbReference>
<dbReference type="EMBL" id="JAPEIS010000001">
    <property type="protein sequence ID" value="KAJ8070085.1"/>
    <property type="molecule type" value="Genomic_DNA"/>
</dbReference>
<gene>
    <name evidence="1" type="ORF">OCU04_000480</name>
</gene>
<protein>
    <submittedName>
        <fullName evidence="1">Uncharacterized protein</fullName>
    </submittedName>
</protein>
<reference evidence="1" key="1">
    <citation type="submission" date="2022-11" db="EMBL/GenBank/DDBJ databases">
        <title>Genome Resource of Sclerotinia nivalis Strain SnTB1, a Plant Pathogen Isolated from American Ginseng.</title>
        <authorList>
            <person name="Fan S."/>
        </authorList>
    </citation>
    <scope>NUCLEOTIDE SEQUENCE</scope>
    <source>
        <strain evidence="1">SnTB1</strain>
    </source>
</reference>
<accession>A0A9X0AWB9</accession>